<dbReference type="Pfam" id="PF12773">
    <property type="entry name" value="DZR"/>
    <property type="match status" value="1"/>
</dbReference>
<protein>
    <submittedName>
        <fullName evidence="3">R213A-like protein</fullName>
    </submittedName>
</protein>
<dbReference type="InterPro" id="IPR031248">
    <property type="entry name" value="RNF213"/>
</dbReference>
<dbReference type="PANTHER" id="PTHR22605:SF16">
    <property type="entry name" value="E3 UBIQUITIN-PROTEIN LIGASE RNF213"/>
    <property type="match status" value="1"/>
</dbReference>
<evidence type="ECO:0000313" key="3">
    <source>
        <dbReference type="EMBL" id="WAR07197.1"/>
    </source>
</evidence>
<gene>
    <name evidence="3" type="ORF">MAR_017155</name>
</gene>
<dbReference type="PANTHER" id="PTHR22605">
    <property type="entry name" value="RZ-TYPE DOMAIN-CONTAINING PROTEIN"/>
    <property type="match status" value="1"/>
</dbReference>
<proteinExistence type="predicted"/>
<feature type="compositionally biased region" description="Acidic residues" evidence="1">
    <location>
        <begin position="411"/>
        <end position="430"/>
    </location>
</feature>
<evidence type="ECO:0000313" key="4">
    <source>
        <dbReference type="Proteomes" id="UP001164746"/>
    </source>
</evidence>
<feature type="region of interest" description="Disordered" evidence="1">
    <location>
        <begin position="399"/>
        <end position="505"/>
    </location>
</feature>
<evidence type="ECO:0000259" key="2">
    <source>
        <dbReference type="Pfam" id="PF12773"/>
    </source>
</evidence>
<feature type="region of interest" description="Disordered" evidence="1">
    <location>
        <begin position="161"/>
        <end position="190"/>
    </location>
</feature>
<feature type="compositionally biased region" description="Basic and acidic residues" evidence="1">
    <location>
        <begin position="305"/>
        <end position="321"/>
    </location>
</feature>
<feature type="region of interest" description="Disordered" evidence="1">
    <location>
        <begin position="221"/>
        <end position="379"/>
    </location>
</feature>
<feature type="domain" description="DZANK-type" evidence="2">
    <location>
        <begin position="66"/>
        <end position="118"/>
    </location>
</feature>
<dbReference type="Proteomes" id="UP001164746">
    <property type="component" value="Chromosome 6"/>
</dbReference>
<feature type="compositionally biased region" description="Basic and acidic residues" evidence="1">
    <location>
        <begin position="472"/>
        <end position="499"/>
    </location>
</feature>
<feature type="compositionally biased region" description="Low complexity" evidence="1">
    <location>
        <begin position="618"/>
        <end position="628"/>
    </location>
</feature>
<accession>A0ABY7EEH4</accession>
<dbReference type="EMBL" id="CP111017">
    <property type="protein sequence ID" value="WAR07197.1"/>
    <property type="molecule type" value="Genomic_DNA"/>
</dbReference>
<keyword evidence="4" id="KW-1185">Reference proteome</keyword>
<dbReference type="InterPro" id="IPR025874">
    <property type="entry name" value="DZR"/>
</dbReference>
<evidence type="ECO:0000256" key="1">
    <source>
        <dbReference type="SAM" id="MobiDB-lite"/>
    </source>
</evidence>
<reference evidence="3" key="1">
    <citation type="submission" date="2022-11" db="EMBL/GenBank/DDBJ databases">
        <title>Centuries of genome instability and evolution in soft-shell clam transmissible cancer (bioRxiv).</title>
        <authorList>
            <person name="Hart S.F.M."/>
            <person name="Yonemitsu M.A."/>
            <person name="Giersch R.M."/>
            <person name="Beal B.F."/>
            <person name="Arriagada G."/>
            <person name="Davis B.W."/>
            <person name="Ostrander E.A."/>
            <person name="Goff S.P."/>
            <person name="Metzger M.J."/>
        </authorList>
    </citation>
    <scope>NUCLEOTIDE SEQUENCE</scope>
    <source>
        <strain evidence="3">MELC-2E11</strain>
        <tissue evidence="3">Siphon/mantle</tissue>
    </source>
</reference>
<feature type="compositionally biased region" description="Basic and acidic residues" evidence="1">
    <location>
        <begin position="221"/>
        <end position="236"/>
    </location>
</feature>
<feature type="region of interest" description="Disordered" evidence="1">
    <location>
        <begin position="573"/>
        <end position="628"/>
    </location>
</feature>
<name>A0ABY7EEH4_MYAAR</name>
<sequence length="1396" mass="157913">MYQRYGGANRRCNRVAMKKCSNPKCGLEVEAKICPECGWNMVDPSINPILSSMIIICDGADERGLACGAELKAKQKFCSICGKKVDSKLFEVLTPCKEKCGKCGTELTSEEKFCPECGFKIQPMAKQVADAQPSQENQAIVVDKSDPVCLTASNIVESQNDIQQLQPAPKQSSIPTSQQTEGTDLSTEVKWPPSEILKSANEVEHLCFKGPDKEQTLQDQTLEKDKQQEPDTDRLSAGDVQEGETSSPEPKEDRPGPHEMTGLEETQTNKPVAVESQKQVDHDSPVPTCIVEGIAMDTSNPPGDNRLHDVNIDDGNDERKQRPLMQDGPGSKIDEANARTNINNKNCESPDAFNGEDSEPKSTTYQENALTKVGHEKDGHVTVESELENNIKGIHITVDEKMNESSNGEIFENDLSDNDGSEDDSADSDSSESVANIDDADKRKYGGKRTKRNLKGGAKAKKAKKRERKKEKHCEKHNLPLIKKEEKAINDRPTEHSVETKSFSQVAEVAAKAQQRTTGCLDRHDNKNQQNERVFGQGIQEAKQSTNVDTFKVEDDHLVKKTASFFEIPTVKESNSFQEQSSTDSFIKQNVNSEPVKSDQSTNKGTDSPETSDKKNKNIQNQQASQNQNPKDRITVVFHVLVAKDFLKSNTDILILKMDDSSLDVIFQHLFPLFEMDFYLPRSIVASLLLSELPFLIDNEAVPVEVCSAALLYWMKKIYGNQNMFGNLLEEENVGNEKIVLVCMEKLINRLRNVTNPERAIARWEMSFCITKEMVDYMGSKSKKLTLAYSLQAFLHTLCMYSQFQKDTKKMESVLDALSAVGNKIRSWLKRYASSYWTTGMLENFKVWELAMAENLSDQEIEIKWNEKISAELQYVVERELRMYDERQRDFIKLYCEEVNKFSTAMNGCLTKIALKAIEGGCMIDFTRFGLQQKQRFKDLMSDLYDRQWKKTVTDGPKEDRDILDTSAIDEVLHKTSKLENHSLIEFCKPKAVENFNETIEPDLRAFDVEPEILDILPTLERLAQGVVFKKIWREVCSVKTEGCVTPFDVVNMVWKPAFERWNIFRELLQTGELMFEDADKRFRSFKGEDEKLLQEMLDLELPRATADERIKQIKQNRQLSDCVEGATHSERNFKLRDFNESLMKTCEILKHITKEKSNCLDAFVNSANLVKWLKESMPGQKELKVFVDLAMMSAGEEPMNIAKVQCLHSAVLGYSPLIFDLDETTCNHKSLLDKCNVVWKELAANPNLPEQLLDTNRELEWLKEIKKAHGSVEVTSLMQAEAINTDGIYTVGKEAWKGSELSDMDLQSRLMLVVGKSDSSFVKSTDKKSEVNVDSITRLGSVYLKLCSSGCVLFNGWNANFLCSLEQKRLVCAKLEFGKGEDIPILRVSYEYKDA</sequence>
<feature type="compositionally biased region" description="Basic residues" evidence="1">
    <location>
        <begin position="445"/>
        <end position="471"/>
    </location>
</feature>
<organism evidence="3 4">
    <name type="scientific">Mya arenaria</name>
    <name type="common">Soft-shell clam</name>
    <dbReference type="NCBI Taxonomy" id="6604"/>
    <lineage>
        <taxon>Eukaryota</taxon>
        <taxon>Metazoa</taxon>
        <taxon>Spiralia</taxon>
        <taxon>Lophotrochozoa</taxon>
        <taxon>Mollusca</taxon>
        <taxon>Bivalvia</taxon>
        <taxon>Autobranchia</taxon>
        <taxon>Heteroconchia</taxon>
        <taxon>Euheterodonta</taxon>
        <taxon>Imparidentia</taxon>
        <taxon>Neoheterodontei</taxon>
        <taxon>Myida</taxon>
        <taxon>Myoidea</taxon>
        <taxon>Myidae</taxon>
        <taxon>Mya</taxon>
    </lineage>
</organism>
<feature type="compositionally biased region" description="Polar residues" evidence="1">
    <location>
        <begin position="161"/>
        <end position="186"/>
    </location>
</feature>
<feature type="compositionally biased region" description="Polar residues" evidence="1">
    <location>
        <begin position="338"/>
        <end position="347"/>
    </location>
</feature>
<feature type="compositionally biased region" description="Polar residues" evidence="1">
    <location>
        <begin position="573"/>
        <end position="609"/>
    </location>
</feature>